<evidence type="ECO:0000256" key="1">
    <source>
        <dbReference type="SAM" id="Phobius"/>
    </source>
</evidence>
<evidence type="ECO:0000313" key="2">
    <source>
        <dbReference type="EMBL" id="MBX60856.1"/>
    </source>
</evidence>
<keyword evidence="1" id="KW-1133">Transmembrane helix</keyword>
<feature type="transmembrane region" description="Helical" evidence="1">
    <location>
        <begin position="18"/>
        <end position="35"/>
    </location>
</feature>
<accession>A0A2P2Q1H2</accession>
<proteinExistence type="predicted"/>
<organism evidence="2">
    <name type="scientific">Rhizophora mucronata</name>
    <name type="common">Asiatic mangrove</name>
    <dbReference type="NCBI Taxonomy" id="61149"/>
    <lineage>
        <taxon>Eukaryota</taxon>
        <taxon>Viridiplantae</taxon>
        <taxon>Streptophyta</taxon>
        <taxon>Embryophyta</taxon>
        <taxon>Tracheophyta</taxon>
        <taxon>Spermatophyta</taxon>
        <taxon>Magnoliopsida</taxon>
        <taxon>eudicotyledons</taxon>
        <taxon>Gunneridae</taxon>
        <taxon>Pentapetalae</taxon>
        <taxon>rosids</taxon>
        <taxon>fabids</taxon>
        <taxon>Malpighiales</taxon>
        <taxon>Rhizophoraceae</taxon>
        <taxon>Rhizophora</taxon>
    </lineage>
</organism>
<reference evidence="2" key="1">
    <citation type="submission" date="2018-02" db="EMBL/GenBank/DDBJ databases">
        <title>Rhizophora mucronata_Transcriptome.</title>
        <authorList>
            <person name="Meera S.P."/>
            <person name="Sreeshan A."/>
            <person name="Augustine A."/>
        </authorList>
    </citation>
    <scope>NUCLEOTIDE SEQUENCE</scope>
    <source>
        <tissue evidence="2">Leaf</tissue>
    </source>
</reference>
<dbReference type="AlphaFoldDB" id="A0A2P2Q1H2"/>
<name>A0A2P2Q1H2_RHIMU</name>
<protein>
    <submittedName>
        <fullName evidence="2">Uncharacterized protein</fullName>
    </submittedName>
</protein>
<dbReference type="EMBL" id="GGEC01080372">
    <property type="protein sequence ID" value="MBX60856.1"/>
    <property type="molecule type" value="Transcribed_RNA"/>
</dbReference>
<keyword evidence="1" id="KW-0472">Membrane</keyword>
<keyword evidence="1" id="KW-0812">Transmembrane</keyword>
<sequence length="43" mass="5092">MCMLFPNHFPLSKYQLDLLRGCVWFSFLGVLLLLSDKNRSCVW</sequence>